<evidence type="ECO:0000313" key="2">
    <source>
        <dbReference type="EMBL" id="BAT07666.1"/>
    </source>
</evidence>
<dbReference type="InterPro" id="IPR021109">
    <property type="entry name" value="Peptidase_aspartic_dom_sf"/>
</dbReference>
<dbReference type="EMBL" id="AP014965">
    <property type="protein sequence ID" value="BAT07666.1"/>
    <property type="molecule type" value="Genomic_DNA"/>
</dbReference>
<evidence type="ECO:0000313" key="3">
    <source>
        <dbReference type="Proteomes" id="UP000059680"/>
    </source>
</evidence>
<reference evidence="2 3" key="3">
    <citation type="journal article" date="2013" name="Rice">
        <title>Improvement of the Oryza sativa Nipponbare reference genome using next generation sequence and optical map data.</title>
        <authorList>
            <person name="Kawahara Y."/>
            <person name="de la Bastide M."/>
            <person name="Hamilton J.P."/>
            <person name="Kanamori H."/>
            <person name="McCombie W.R."/>
            <person name="Ouyang S."/>
            <person name="Schwartz D.C."/>
            <person name="Tanaka T."/>
            <person name="Wu J."/>
            <person name="Zhou S."/>
            <person name="Childs K.L."/>
            <person name="Davidson R.M."/>
            <person name="Lin H."/>
            <person name="Quesada-Ocampo L."/>
            <person name="Vaillancourt B."/>
            <person name="Sakai H."/>
            <person name="Lee S.S."/>
            <person name="Kim J."/>
            <person name="Numa H."/>
            <person name="Itoh T."/>
            <person name="Buell C.R."/>
            <person name="Matsumoto T."/>
        </authorList>
    </citation>
    <scope>NUCLEOTIDE SEQUENCE [LARGE SCALE GENOMIC DNA]</scope>
    <source>
        <strain evidence="3">cv. Nipponbare</strain>
    </source>
</reference>
<reference evidence="3" key="1">
    <citation type="journal article" date="2005" name="Nature">
        <title>The map-based sequence of the rice genome.</title>
        <authorList>
            <consortium name="International rice genome sequencing project (IRGSP)"/>
            <person name="Matsumoto T."/>
            <person name="Wu J."/>
            <person name="Kanamori H."/>
            <person name="Katayose Y."/>
            <person name="Fujisawa M."/>
            <person name="Namiki N."/>
            <person name="Mizuno H."/>
            <person name="Yamamoto K."/>
            <person name="Antonio B.A."/>
            <person name="Baba T."/>
            <person name="Sakata K."/>
            <person name="Nagamura Y."/>
            <person name="Aoki H."/>
            <person name="Arikawa K."/>
            <person name="Arita K."/>
            <person name="Bito T."/>
            <person name="Chiden Y."/>
            <person name="Fujitsuka N."/>
            <person name="Fukunaka R."/>
            <person name="Hamada M."/>
            <person name="Harada C."/>
            <person name="Hayashi A."/>
            <person name="Hijishita S."/>
            <person name="Honda M."/>
            <person name="Hosokawa S."/>
            <person name="Ichikawa Y."/>
            <person name="Idonuma A."/>
            <person name="Iijima M."/>
            <person name="Ikeda M."/>
            <person name="Ikeno M."/>
            <person name="Ito K."/>
            <person name="Ito S."/>
            <person name="Ito T."/>
            <person name="Ito Y."/>
            <person name="Ito Y."/>
            <person name="Iwabuchi A."/>
            <person name="Kamiya K."/>
            <person name="Karasawa W."/>
            <person name="Kurita K."/>
            <person name="Katagiri S."/>
            <person name="Kikuta A."/>
            <person name="Kobayashi H."/>
            <person name="Kobayashi N."/>
            <person name="Machita K."/>
            <person name="Maehara T."/>
            <person name="Masukawa M."/>
            <person name="Mizubayashi T."/>
            <person name="Mukai Y."/>
            <person name="Nagasaki H."/>
            <person name="Nagata Y."/>
            <person name="Naito S."/>
            <person name="Nakashima M."/>
            <person name="Nakama Y."/>
            <person name="Nakamichi Y."/>
            <person name="Nakamura M."/>
            <person name="Meguro A."/>
            <person name="Negishi M."/>
            <person name="Ohta I."/>
            <person name="Ohta T."/>
            <person name="Okamoto M."/>
            <person name="Ono N."/>
            <person name="Saji S."/>
            <person name="Sakaguchi M."/>
            <person name="Sakai K."/>
            <person name="Shibata M."/>
            <person name="Shimokawa T."/>
            <person name="Song J."/>
            <person name="Takazaki Y."/>
            <person name="Terasawa K."/>
            <person name="Tsugane M."/>
            <person name="Tsuji K."/>
            <person name="Ueda S."/>
            <person name="Waki K."/>
            <person name="Yamagata H."/>
            <person name="Yamamoto M."/>
            <person name="Yamamoto S."/>
            <person name="Yamane H."/>
            <person name="Yoshiki S."/>
            <person name="Yoshihara R."/>
            <person name="Yukawa K."/>
            <person name="Zhong H."/>
            <person name="Yano M."/>
            <person name="Yuan Q."/>
            <person name="Ouyang S."/>
            <person name="Liu J."/>
            <person name="Jones K.M."/>
            <person name="Gansberger K."/>
            <person name="Moffat K."/>
            <person name="Hill J."/>
            <person name="Bera J."/>
            <person name="Fadrosh D."/>
            <person name="Jin S."/>
            <person name="Johri S."/>
            <person name="Kim M."/>
            <person name="Overton L."/>
            <person name="Reardon M."/>
            <person name="Tsitrin T."/>
            <person name="Vuong H."/>
            <person name="Weaver B."/>
            <person name="Ciecko A."/>
            <person name="Tallon L."/>
            <person name="Jackson J."/>
            <person name="Pai G."/>
            <person name="Aken S.V."/>
            <person name="Utterback T."/>
            <person name="Reidmuller S."/>
            <person name="Feldblyum T."/>
            <person name="Hsiao J."/>
            <person name="Zismann V."/>
            <person name="Iobst S."/>
            <person name="de Vazeille A.R."/>
            <person name="Buell C.R."/>
            <person name="Ying K."/>
            <person name="Li Y."/>
            <person name="Lu T."/>
            <person name="Huang Y."/>
            <person name="Zhao Q."/>
            <person name="Feng Q."/>
            <person name="Zhang L."/>
            <person name="Zhu J."/>
            <person name="Weng Q."/>
            <person name="Mu J."/>
            <person name="Lu Y."/>
            <person name="Fan D."/>
            <person name="Liu Y."/>
            <person name="Guan J."/>
            <person name="Zhang Y."/>
            <person name="Yu S."/>
            <person name="Liu X."/>
            <person name="Zhang Y."/>
            <person name="Hong G."/>
            <person name="Han B."/>
            <person name="Choisne N."/>
            <person name="Demange N."/>
            <person name="Orjeda G."/>
            <person name="Samain S."/>
            <person name="Cattolico L."/>
            <person name="Pelletier E."/>
            <person name="Couloux A."/>
            <person name="Segurens B."/>
            <person name="Wincker P."/>
            <person name="D'Hont A."/>
            <person name="Scarpelli C."/>
            <person name="Weissenbach J."/>
            <person name="Salanoubat M."/>
            <person name="Quetier F."/>
            <person name="Yu Y."/>
            <person name="Kim H.R."/>
            <person name="Rambo T."/>
            <person name="Currie J."/>
            <person name="Collura K."/>
            <person name="Luo M."/>
            <person name="Yang T."/>
            <person name="Ammiraju J.S.S."/>
            <person name="Engler F."/>
            <person name="Soderlund C."/>
            <person name="Wing R.A."/>
            <person name="Palmer L.E."/>
            <person name="de la Bastide M."/>
            <person name="Spiegel L."/>
            <person name="Nascimento L."/>
            <person name="Zutavern T."/>
            <person name="O'Shaughnessy A."/>
            <person name="Dike S."/>
            <person name="Dedhia N."/>
            <person name="Preston R."/>
            <person name="Balija V."/>
            <person name="McCombie W.R."/>
            <person name="Chow T."/>
            <person name="Chen H."/>
            <person name="Chung M."/>
            <person name="Chen C."/>
            <person name="Shaw J."/>
            <person name="Wu H."/>
            <person name="Hsiao K."/>
            <person name="Chao Y."/>
            <person name="Chu M."/>
            <person name="Cheng C."/>
            <person name="Hour A."/>
            <person name="Lee P."/>
            <person name="Lin S."/>
            <person name="Lin Y."/>
            <person name="Liou J."/>
            <person name="Liu S."/>
            <person name="Hsing Y."/>
            <person name="Raghuvanshi S."/>
            <person name="Mohanty A."/>
            <person name="Bharti A.K."/>
            <person name="Gaur A."/>
            <person name="Gupta V."/>
            <person name="Kumar D."/>
            <person name="Ravi V."/>
            <person name="Vij S."/>
            <person name="Kapur A."/>
            <person name="Khurana P."/>
            <person name="Khurana P."/>
            <person name="Khurana J.P."/>
            <person name="Tyagi A.K."/>
            <person name="Gaikwad K."/>
            <person name="Singh A."/>
            <person name="Dalal V."/>
            <person name="Srivastava S."/>
            <person name="Dixit A."/>
            <person name="Pal A.K."/>
            <person name="Ghazi I.A."/>
            <person name="Yadav M."/>
            <person name="Pandit A."/>
            <person name="Bhargava A."/>
            <person name="Sureshbabu K."/>
            <person name="Batra K."/>
            <person name="Sharma T.R."/>
            <person name="Mohapatra T."/>
            <person name="Singh N.K."/>
            <person name="Messing J."/>
            <person name="Nelson A.B."/>
            <person name="Fuks G."/>
            <person name="Kavchok S."/>
            <person name="Keizer G."/>
            <person name="Linton E."/>
            <person name="Llaca V."/>
            <person name="Song R."/>
            <person name="Tanyolac B."/>
            <person name="Young S."/>
            <person name="Ho-Il K."/>
            <person name="Hahn J.H."/>
            <person name="Sangsakoo G."/>
            <person name="Vanavichit A."/>
            <person name="de Mattos Luiz.A.T."/>
            <person name="Zimmer P.D."/>
            <person name="Malone G."/>
            <person name="Dellagostin O."/>
            <person name="de Oliveira A.C."/>
            <person name="Bevan M."/>
            <person name="Bancroft I."/>
            <person name="Minx P."/>
            <person name="Cordum H."/>
            <person name="Wilson R."/>
            <person name="Cheng Z."/>
            <person name="Jin W."/>
            <person name="Jiang J."/>
            <person name="Leong S.A."/>
            <person name="Iwama H."/>
            <person name="Gojobori T."/>
            <person name="Itoh T."/>
            <person name="Niimura Y."/>
            <person name="Fujii Y."/>
            <person name="Habara T."/>
            <person name="Sakai H."/>
            <person name="Sato Y."/>
            <person name="Wilson G."/>
            <person name="Kumar K."/>
            <person name="McCouch S."/>
            <person name="Juretic N."/>
            <person name="Hoen D."/>
            <person name="Wright S."/>
            <person name="Bruskiewich R."/>
            <person name="Bureau T."/>
            <person name="Miyao A."/>
            <person name="Hirochika H."/>
            <person name="Nishikawa T."/>
            <person name="Kadowaki K."/>
            <person name="Sugiura M."/>
            <person name="Burr B."/>
            <person name="Sasaki T."/>
        </authorList>
    </citation>
    <scope>NUCLEOTIDE SEQUENCE [LARGE SCALE GENOMIC DNA]</scope>
    <source>
        <strain evidence="3">cv. Nipponbare</strain>
    </source>
</reference>
<dbReference type="AlphaFoldDB" id="A0A0N7KQM9"/>
<proteinExistence type="predicted"/>
<name>A0A0N7KQM9_ORYSJ</name>
<dbReference type="InParanoid" id="A0A0N7KQM9"/>
<dbReference type="PaxDb" id="39947-A0A0N7KQM9"/>
<organism evidence="2 3">
    <name type="scientific">Oryza sativa subsp. japonica</name>
    <name type="common">Rice</name>
    <dbReference type="NCBI Taxonomy" id="39947"/>
    <lineage>
        <taxon>Eukaryota</taxon>
        <taxon>Viridiplantae</taxon>
        <taxon>Streptophyta</taxon>
        <taxon>Embryophyta</taxon>
        <taxon>Tracheophyta</taxon>
        <taxon>Spermatophyta</taxon>
        <taxon>Magnoliopsida</taxon>
        <taxon>Liliopsida</taxon>
        <taxon>Poales</taxon>
        <taxon>Poaceae</taxon>
        <taxon>BOP clade</taxon>
        <taxon>Oryzoideae</taxon>
        <taxon>Oryzeae</taxon>
        <taxon>Oryzinae</taxon>
        <taxon>Oryza</taxon>
        <taxon>Oryza sativa</taxon>
    </lineage>
</organism>
<evidence type="ECO:0000256" key="1">
    <source>
        <dbReference type="SAM" id="MobiDB-lite"/>
    </source>
</evidence>
<gene>
    <name evidence="2" type="ordered locus">Os09g0355850</name>
    <name evidence="2" type="ORF">OSNPB_090355850</name>
</gene>
<protein>
    <submittedName>
        <fullName evidence="2">Os09g0355850 protein</fullName>
    </submittedName>
</protein>
<keyword evidence="3" id="KW-1185">Reference proteome</keyword>
<feature type="region of interest" description="Disordered" evidence="1">
    <location>
        <begin position="1"/>
        <end position="23"/>
    </location>
</feature>
<dbReference type="Proteomes" id="UP000059680">
    <property type="component" value="Chromosome 9"/>
</dbReference>
<accession>A0A0N7KQM9</accession>
<dbReference type="STRING" id="39947.A0A0N7KQM9"/>
<reference evidence="2 3" key="2">
    <citation type="journal article" date="2013" name="Plant Cell Physiol.">
        <title>Rice Annotation Project Database (RAP-DB): an integrative and interactive database for rice genomics.</title>
        <authorList>
            <person name="Sakai H."/>
            <person name="Lee S.S."/>
            <person name="Tanaka T."/>
            <person name="Numa H."/>
            <person name="Kim J."/>
            <person name="Kawahara Y."/>
            <person name="Wakimoto H."/>
            <person name="Yang C.C."/>
            <person name="Iwamoto M."/>
            <person name="Abe T."/>
            <person name="Yamada Y."/>
            <person name="Muto A."/>
            <person name="Inokuchi H."/>
            <person name="Ikemura T."/>
            <person name="Matsumoto T."/>
            <person name="Sasaki T."/>
            <person name="Itoh T."/>
        </authorList>
    </citation>
    <scope>NUCLEOTIDE SEQUENCE [LARGE SCALE GENOMIC DNA]</scope>
    <source>
        <strain evidence="3">cv. Nipponbare</strain>
    </source>
</reference>
<feature type="compositionally biased region" description="Low complexity" evidence="1">
    <location>
        <begin position="9"/>
        <end position="23"/>
    </location>
</feature>
<dbReference type="Gene3D" id="2.40.70.10">
    <property type="entry name" value="Acid Proteases"/>
    <property type="match status" value="1"/>
</dbReference>
<sequence>MNNPAFQGTSTRPQRTFSTQTFTSRTLDRRSDRITAVAAQISKGGACDGAVGAPSGGGKPLVTGITKDGATKLYTIVVKDGHPLALDLSGELVWSTCDASRSTVLPYECECVEIILSSSLWGPHKARRRGGGGGRAGSSHGWSINFGICRPNLFLHWLLRSSSRANLYRHRRPALEIIVLATAGVTEEEEETTKPAMALLRLSDV</sequence>